<reference evidence="3" key="1">
    <citation type="submission" date="2021-03" db="EMBL/GenBank/DDBJ databases">
        <title>Complete Genome of Pseudoalteromonas xiamenensis STKMTI.2, a new potential marine bacterium producing anti-Vibrio compounds.</title>
        <authorList>
            <person name="Handayani D.P."/>
            <person name="Isnansetyo A."/>
            <person name="Istiqomah I."/>
            <person name="Jumina J."/>
        </authorList>
    </citation>
    <scope>NUCLEOTIDE SEQUENCE</scope>
    <source>
        <strain evidence="3">STKMTI.2</strain>
    </source>
</reference>
<feature type="signal peptide" evidence="2">
    <location>
        <begin position="1"/>
        <end position="20"/>
    </location>
</feature>
<keyword evidence="4" id="KW-1185">Reference proteome</keyword>
<sequence length="296" mass="33337">MKMNYIVAAFAVAFSGNTLAKDLDLSAMERDVSIFENVLESALQHDVGKSIRDVKGFYLKHQGIVFNVNVKTGNRWFSRFSDDSGDGAMAFMSLDPESLDAIAEHLGNFGEDLADASREAYHQTMENVRLQAEEVRRSAEQERELSREIRELERERRELGFAKGLEDKDEKAETEQRLKELEAKIKTLQSQQETLAAEQKELKRTMADQKAKQASQKQEAQAATQEKLDQALSKSLCDYGAGLKTLPENEHVSFIVTGLTGSGKQVHVYTKDDIQACVSGKFSVAKLREKVERYTF</sequence>
<accession>A0A975DJ86</accession>
<keyword evidence="1" id="KW-0175">Coiled coil</keyword>
<evidence type="ECO:0000313" key="3">
    <source>
        <dbReference type="EMBL" id="QTH72783.1"/>
    </source>
</evidence>
<dbReference type="Proteomes" id="UP000664904">
    <property type="component" value="Chromosome"/>
</dbReference>
<feature type="coiled-coil region" evidence="1">
    <location>
        <begin position="122"/>
        <end position="226"/>
    </location>
</feature>
<gene>
    <name evidence="3" type="ORF">J5O05_08460</name>
</gene>
<evidence type="ECO:0000256" key="2">
    <source>
        <dbReference type="SAM" id="SignalP"/>
    </source>
</evidence>
<feature type="chain" id="PRO_5037677009" evidence="2">
    <location>
        <begin position="21"/>
        <end position="296"/>
    </location>
</feature>
<name>A0A975DJ86_9GAMM</name>
<proteinExistence type="predicted"/>
<dbReference type="AlphaFoldDB" id="A0A975DJ86"/>
<evidence type="ECO:0000313" key="4">
    <source>
        <dbReference type="Proteomes" id="UP000664904"/>
    </source>
</evidence>
<dbReference type="RefSeq" id="WP_208844406.1">
    <property type="nucleotide sequence ID" value="NZ_CP072133.1"/>
</dbReference>
<evidence type="ECO:0000256" key="1">
    <source>
        <dbReference type="SAM" id="Coils"/>
    </source>
</evidence>
<dbReference type="KEGG" id="pxi:J5O05_08460"/>
<keyword evidence="2" id="KW-0732">Signal</keyword>
<organism evidence="3 4">
    <name type="scientific">Pseudoalteromonas xiamenensis</name>
    <dbReference type="NCBI Taxonomy" id="882626"/>
    <lineage>
        <taxon>Bacteria</taxon>
        <taxon>Pseudomonadati</taxon>
        <taxon>Pseudomonadota</taxon>
        <taxon>Gammaproteobacteria</taxon>
        <taxon>Alteromonadales</taxon>
        <taxon>Pseudoalteromonadaceae</taxon>
        <taxon>Pseudoalteromonas</taxon>
    </lineage>
</organism>
<dbReference type="EMBL" id="CP072133">
    <property type="protein sequence ID" value="QTH72783.1"/>
    <property type="molecule type" value="Genomic_DNA"/>
</dbReference>
<protein>
    <submittedName>
        <fullName evidence="3">Uncharacterized protein</fullName>
    </submittedName>
</protein>